<accession>A0ABY7KS87</accession>
<proteinExistence type="predicted"/>
<dbReference type="EMBL" id="CP114413">
    <property type="protein sequence ID" value="WAZ26873.1"/>
    <property type="molecule type" value="Genomic_DNA"/>
</dbReference>
<name>A0ABY7KS87_9ACTN</name>
<evidence type="ECO:0008006" key="4">
    <source>
        <dbReference type="Google" id="ProtNLM"/>
    </source>
</evidence>
<organism evidence="2 3">
    <name type="scientific">Streptomyces cinnabarinus</name>
    <dbReference type="NCBI Taxonomy" id="67287"/>
    <lineage>
        <taxon>Bacteria</taxon>
        <taxon>Bacillati</taxon>
        <taxon>Actinomycetota</taxon>
        <taxon>Actinomycetes</taxon>
        <taxon>Kitasatosporales</taxon>
        <taxon>Streptomycetaceae</taxon>
        <taxon>Streptomyces</taxon>
    </lineage>
</organism>
<evidence type="ECO:0000313" key="3">
    <source>
        <dbReference type="Proteomes" id="UP001164439"/>
    </source>
</evidence>
<sequence length="150" mass="15993">MSKGDGTAAVGGPGEASSTVEIGGLALPKPLADAIEDGSWTRPKDAEVLRRVFGDEPDGPMFYDLPSMTRQNRSFQQSALQDVFGDASATSLGVSPRQAVLIGDLGAEMPIALDYREHAESPRVIYLGPEGWIEVTPRIDMLLDLLHGQG</sequence>
<dbReference type="Proteomes" id="UP001164439">
    <property type="component" value="Chromosome"/>
</dbReference>
<gene>
    <name evidence="2" type="ORF">STRCI_008535</name>
</gene>
<feature type="region of interest" description="Disordered" evidence="1">
    <location>
        <begin position="1"/>
        <end position="20"/>
    </location>
</feature>
<evidence type="ECO:0000256" key="1">
    <source>
        <dbReference type="SAM" id="MobiDB-lite"/>
    </source>
</evidence>
<keyword evidence="3" id="KW-1185">Reference proteome</keyword>
<protein>
    <recommendedName>
        <fullName evidence="4">SMI1/KNR4 family protein</fullName>
    </recommendedName>
</protein>
<reference evidence="2" key="1">
    <citation type="submission" date="2022-12" db="EMBL/GenBank/DDBJ databases">
        <authorList>
            <person name="Ruckert C."/>
            <person name="Busche T."/>
            <person name="Kalinowski J."/>
            <person name="Wittmann C."/>
        </authorList>
    </citation>
    <scope>NUCLEOTIDE SEQUENCE</scope>
    <source>
        <strain evidence="2">DSM 40467</strain>
    </source>
</reference>
<evidence type="ECO:0000313" key="2">
    <source>
        <dbReference type="EMBL" id="WAZ26873.1"/>
    </source>
</evidence>
<dbReference type="RefSeq" id="WP_269664359.1">
    <property type="nucleotide sequence ID" value="NZ_CP114413.1"/>
</dbReference>